<dbReference type="AlphaFoldDB" id="A0AAD0YQ14"/>
<evidence type="ECO:0000313" key="1">
    <source>
        <dbReference type="EMBL" id="AZA93225.1"/>
    </source>
</evidence>
<dbReference type="Proteomes" id="UP000278288">
    <property type="component" value="Chromosome"/>
</dbReference>
<sequence>MLTDRQKVTLNTKKVVSQRKQPFLCFNFFCFETKIQDLDFYAKNKFCSLKIFLMFTEIIFLTLRTPVSVKKQAYVKPMWFNSFTT</sequence>
<proteinExistence type="predicted"/>
<reference evidence="1 2" key="1">
    <citation type="submission" date="2018-11" db="EMBL/GenBank/DDBJ databases">
        <title>Proposal to divide the Flavobacteriaceae and reorganize its genera based on Amino Acid Identity values calculated from whole genome sequences.</title>
        <authorList>
            <person name="Nicholson A.C."/>
            <person name="Gulvik C.A."/>
            <person name="Whitney A.M."/>
            <person name="Humrighouse B.W."/>
            <person name="Bell M."/>
            <person name="Holmes B."/>
            <person name="Steigerwalt A.G."/>
            <person name="Villarma A."/>
            <person name="Sheth M."/>
            <person name="Batra D."/>
            <person name="Pryor J."/>
            <person name="Bernardet J.-F."/>
            <person name="Hugo C."/>
            <person name="Kampfer P."/>
            <person name="Newman J."/>
            <person name="McQuiston J.R."/>
        </authorList>
    </citation>
    <scope>NUCLEOTIDE SEQUENCE [LARGE SCALE GENOMIC DNA]</scope>
    <source>
        <strain evidence="1 2">G0041</strain>
    </source>
</reference>
<dbReference type="EMBL" id="CP033923">
    <property type="protein sequence ID" value="AZA93225.1"/>
    <property type="molecule type" value="Genomic_DNA"/>
</dbReference>
<accession>A0AAD0YQ14</accession>
<evidence type="ECO:0000313" key="2">
    <source>
        <dbReference type="Proteomes" id="UP000278288"/>
    </source>
</evidence>
<protein>
    <submittedName>
        <fullName evidence="1">Uncharacterized protein</fullName>
    </submittedName>
</protein>
<dbReference type="KEGG" id="cnk:EG343_22770"/>
<gene>
    <name evidence="1" type="ORF">EG343_22770</name>
</gene>
<keyword evidence="2" id="KW-1185">Reference proteome</keyword>
<organism evidence="1 2">
    <name type="scientific">Chryseobacterium nakagawai</name>
    <dbReference type="NCBI Taxonomy" id="1241982"/>
    <lineage>
        <taxon>Bacteria</taxon>
        <taxon>Pseudomonadati</taxon>
        <taxon>Bacteroidota</taxon>
        <taxon>Flavobacteriia</taxon>
        <taxon>Flavobacteriales</taxon>
        <taxon>Weeksellaceae</taxon>
        <taxon>Chryseobacterium group</taxon>
        <taxon>Chryseobacterium</taxon>
    </lineage>
</organism>
<name>A0AAD0YQ14_CHRNA</name>